<keyword evidence="1" id="KW-0418">Kinase</keyword>
<dbReference type="CDD" id="cd16936">
    <property type="entry name" value="HATPase_RsbW-like"/>
    <property type="match status" value="1"/>
</dbReference>
<accession>A0ABS5QHR6</accession>
<dbReference type="Proteomes" id="UP000766336">
    <property type="component" value="Unassembled WGS sequence"/>
</dbReference>
<name>A0ABS5QHR6_9PROT</name>
<reference evidence="3 4" key="1">
    <citation type="submission" date="2021-05" db="EMBL/GenBank/DDBJ databases">
        <title>Roseococcus sp. XZZS9, whole genome shotgun sequencing project.</title>
        <authorList>
            <person name="Zhao G."/>
            <person name="Shen L."/>
        </authorList>
    </citation>
    <scope>NUCLEOTIDE SEQUENCE [LARGE SCALE GENOMIC DNA]</scope>
    <source>
        <strain evidence="3 4">XZZS9</strain>
    </source>
</reference>
<dbReference type="InterPro" id="IPR003594">
    <property type="entry name" value="HATPase_dom"/>
</dbReference>
<comment type="caution">
    <text evidence="3">The sequence shown here is derived from an EMBL/GenBank/DDBJ whole genome shotgun (WGS) entry which is preliminary data.</text>
</comment>
<dbReference type="Pfam" id="PF13581">
    <property type="entry name" value="HATPase_c_2"/>
    <property type="match status" value="1"/>
</dbReference>
<dbReference type="InterPro" id="IPR050267">
    <property type="entry name" value="Anti-sigma-factor_SerPK"/>
</dbReference>
<protein>
    <submittedName>
        <fullName evidence="3">ATP-binding protein</fullName>
    </submittedName>
</protein>
<dbReference type="RefSeq" id="WP_213671173.1">
    <property type="nucleotide sequence ID" value="NZ_JAHCDA010000003.1"/>
</dbReference>
<dbReference type="PANTHER" id="PTHR35526">
    <property type="entry name" value="ANTI-SIGMA-F FACTOR RSBW-RELATED"/>
    <property type="match status" value="1"/>
</dbReference>
<keyword evidence="1" id="KW-0808">Transferase</keyword>
<dbReference type="GO" id="GO:0005524">
    <property type="term" value="F:ATP binding"/>
    <property type="evidence" value="ECO:0007669"/>
    <property type="project" value="UniProtKB-KW"/>
</dbReference>
<keyword evidence="3" id="KW-0067">ATP-binding</keyword>
<dbReference type="InterPro" id="IPR036890">
    <property type="entry name" value="HATPase_C_sf"/>
</dbReference>
<keyword evidence="3" id="KW-0547">Nucleotide-binding</keyword>
<dbReference type="SUPFAM" id="SSF55874">
    <property type="entry name" value="ATPase domain of HSP90 chaperone/DNA topoisomerase II/histidine kinase"/>
    <property type="match status" value="1"/>
</dbReference>
<evidence type="ECO:0000313" key="4">
    <source>
        <dbReference type="Proteomes" id="UP000766336"/>
    </source>
</evidence>
<keyword evidence="1" id="KW-0723">Serine/threonine-protein kinase</keyword>
<evidence type="ECO:0000259" key="2">
    <source>
        <dbReference type="Pfam" id="PF13581"/>
    </source>
</evidence>
<feature type="domain" description="Histidine kinase/HSP90-like ATPase" evidence="2">
    <location>
        <begin position="10"/>
        <end position="130"/>
    </location>
</feature>
<evidence type="ECO:0000256" key="1">
    <source>
        <dbReference type="ARBA" id="ARBA00022527"/>
    </source>
</evidence>
<evidence type="ECO:0000313" key="3">
    <source>
        <dbReference type="EMBL" id="MBS7812467.1"/>
    </source>
</evidence>
<organism evidence="3 4">
    <name type="scientific">Roseococcus pinisoli</name>
    <dbReference type="NCBI Taxonomy" id="2835040"/>
    <lineage>
        <taxon>Bacteria</taxon>
        <taxon>Pseudomonadati</taxon>
        <taxon>Pseudomonadota</taxon>
        <taxon>Alphaproteobacteria</taxon>
        <taxon>Acetobacterales</taxon>
        <taxon>Roseomonadaceae</taxon>
        <taxon>Roseococcus</taxon>
    </lineage>
</organism>
<dbReference type="EMBL" id="JAHCDA010000003">
    <property type="protein sequence ID" value="MBS7812467.1"/>
    <property type="molecule type" value="Genomic_DNA"/>
</dbReference>
<sequence>MARPAFHRRLPATLESVEELAVALEAYAEEAEIDMAVAARLGLVVEEIAANVAMHAAGATYFTLDITPSDDALELLLTDDGPAYNPLAREEVDTETALEERDVGGLGVHLVRKMTRDARYERQDGTNRLSCSLPLGS</sequence>
<gene>
    <name evidence="3" type="ORF">KHU32_16065</name>
</gene>
<dbReference type="PANTHER" id="PTHR35526:SF6">
    <property type="entry name" value="SLR1861 PROTEIN"/>
    <property type="match status" value="1"/>
</dbReference>
<keyword evidence="4" id="KW-1185">Reference proteome</keyword>
<proteinExistence type="predicted"/>
<dbReference type="Gene3D" id="3.30.565.10">
    <property type="entry name" value="Histidine kinase-like ATPase, C-terminal domain"/>
    <property type="match status" value="1"/>
</dbReference>